<feature type="compositionally biased region" description="Acidic residues" evidence="1">
    <location>
        <begin position="313"/>
        <end position="322"/>
    </location>
</feature>
<feature type="compositionally biased region" description="Polar residues" evidence="1">
    <location>
        <begin position="394"/>
        <end position="408"/>
    </location>
</feature>
<dbReference type="InterPro" id="IPR012337">
    <property type="entry name" value="RNaseH-like_sf"/>
</dbReference>
<dbReference type="Pfam" id="PF24065">
    <property type="entry name" value="REV3_N"/>
    <property type="match status" value="1"/>
</dbReference>
<dbReference type="Gramene" id="OPUNC07G06740.5">
    <property type="protein sequence ID" value="OPUNC07G06740.5"/>
    <property type="gene ID" value="OPUNC07G06740"/>
</dbReference>
<reference evidence="3" key="2">
    <citation type="submission" date="2018-05" db="EMBL/GenBank/DDBJ databases">
        <title>OpunRS2 (Oryza punctata Reference Sequence Version 2).</title>
        <authorList>
            <person name="Zhang J."/>
            <person name="Kudrna D."/>
            <person name="Lee S."/>
            <person name="Talag J."/>
            <person name="Welchert J."/>
            <person name="Wing R.A."/>
        </authorList>
    </citation>
    <scope>NUCLEOTIDE SEQUENCE [LARGE SCALE GENOMIC DNA]</scope>
</reference>
<dbReference type="Proteomes" id="UP000026962">
    <property type="component" value="Chromosome 7"/>
</dbReference>
<dbReference type="PANTHER" id="PTHR45812">
    <property type="entry name" value="DNA POLYMERASE ZETA CATALYTIC SUBUNIT"/>
    <property type="match status" value="1"/>
</dbReference>
<dbReference type="SUPFAM" id="SSF53098">
    <property type="entry name" value="Ribonuclease H-like"/>
    <property type="match status" value="1"/>
</dbReference>
<sequence length="440" mass="49638">MAASSPERSPRRRGPTPRWSVLSVRIVSLDYYMALPLPGFYFSYSHFHGEVPVIRIYGSTPAGQKTCLHIHLLRISFSDDFKLSIECVLASVLSVSDAVKMSFHFFMCLAQRTFITSKKVSALEKALQDGAVLNRVFQPYESHIPYLLHFLIDYNLYGMGYVHVTDFKFRPPLPDDFHPKSSPHSKVDCSTESGHKELEYFRLLEEAKPVDMGRPLWDAVLRSFLHESSEQISVERNNQCPVSSSAAQRTTSQLFEEHEKRVDAEALVLLSWLASSQAAEEPTTDDELISYRSSVRLDESSSLSNNIPRLDGSSDENQEVPQEDGKYKINRKRAGLPSYSSPQSSPKASKRGGNELLWGSLPLSIRNRSYINVDGHVKTSPGGAMPTEKEPSASFMSRTGKNSHATTDNTDRESFCRTGEHDPLCDSVRDLMRRRISFRF</sequence>
<dbReference type="InterPro" id="IPR056447">
    <property type="entry name" value="REV3_N"/>
</dbReference>
<keyword evidence="4" id="KW-1185">Reference proteome</keyword>
<evidence type="ECO:0000313" key="4">
    <source>
        <dbReference type="Proteomes" id="UP000026962"/>
    </source>
</evidence>
<evidence type="ECO:0000256" key="1">
    <source>
        <dbReference type="SAM" id="MobiDB-lite"/>
    </source>
</evidence>
<dbReference type="STRING" id="4537.A0A0E0LIF4"/>
<dbReference type="AlphaFoldDB" id="A0A0E0LIF4"/>
<name>A0A0E0LIF4_ORYPU</name>
<accession>A0A0E0LIF4</accession>
<protein>
    <recommendedName>
        <fullName evidence="2">DNA polymerase zeta catalytic subunit N-terminal domain-containing protein</fullName>
    </recommendedName>
</protein>
<feature type="compositionally biased region" description="Low complexity" evidence="1">
    <location>
        <begin position="337"/>
        <end position="347"/>
    </location>
</feature>
<evidence type="ECO:0000259" key="2">
    <source>
        <dbReference type="Pfam" id="PF24065"/>
    </source>
</evidence>
<dbReference type="GO" id="GO:0005634">
    <property type="term" value="C:nucleus"/>
    <property type="evidence" value="ECO:0007669"/>
    <property type="project" value="TreeGrafter"/>
</dbReference>
<organism evidence="3">
    <name type="scientific">Oryza punctata</name>
    <name type="common">Red rice</name>
    <dbReference type="NCBI Taxonomy" id="4537"/>
    <lineage>
        <taxon>Eukaryota</taxon>
        <taxon>Viridiplantae</taxon>
        <taxon>Streptophyta</taxon>
        <taxon>Embryophyta</taxon>
        <taxon>Tracheophyta</taxon>
        <taxon>Spermatophyta</taxon>
        <taxon>Magnoliopsida</taxon>
        <taxon>Liliopsida</taxon>
        <taxon>Poales</taxon>
        <taxon>Poaceae</taxon>
        <taxon>BOP clade</taxon>
        <taxon>Oryzoideae</taxon>
        <taxon>Oryzeae</taxon>
        <taxon>Oryzinae</taxon>
        <taxon>Oryza</taxon>
    </lineage>
</organism>
<proteinExistence type="predicted"/>
<dbReference type="EnsemblPlants" id="OPUNC07G06740.5">
    <property type="protein sequence ID" value="OPUNC07G06740.5"/>
    <property type="gene ID" value="OPUNC07G06740"/>
</dbReference>
<reference evidence="3" key="1">
    <citation type="submission" date="2015-04" db="UniProtKB">
        <authorList>
            <consortium name="EnsemblPlants"/>
        </authorList>
    </citation>
    <scope>IDENTIFICATION</scope>
</reference>
<dbReference type="HOGENOM" id="CLU_722384_0_0_1"/>
<dbReference type="eggNOG" id="KOG0968">
    <property type="taxonomic scope" value="Eukaryota"/>
</dbReference>
<dbReference type="GO" id="GO:0000724">
    <property type="term" value="P:double-strand break repair via homologous recombination"/>
    <property type="evidence" value="ECO:0007669"/>
    <property type="project" value="TreeGrafter"/>
</dbReference>
<dbReference type="GO" id="GO:0042276">
    <property type="term" value="P:error-prone translesion synthesis"/>
    <property type="evidence" value="ECO:0007669"/>
    <property type="project" value="TreeGrafter"/>
</dbReference>
<dbReference type="GO" id="GO:0016035">
    <property type="term" value="C:zeta DNA polymerase complex"/>
    <property type="evidence" value="ECO:0007669"/>
    <property type="project" value="InterPro"/>
</dbReference>
<feature type="region of interest" description="Disordered" evidence="1">
    <location>
        <begin position="300"/>
        <end position="353"/>
    </location>
</feature>
<dbReference type="PANTHER" id="PTHR45812:SF1">
    <property type="entry name" value="DNA POLYMERASE ZETA CATALYTIC SUBUNIT"/>
    <property type="match status" value="1"/>
</dbReference>
<feature type="region of interest" description="Disordered" evidence="1">
    <location>
        <begin position="377"/>
        <end position="414"/>
    </location>
</feature>
<feature type="domain" description="DNA polymerase zeta catalytic subunit N-terminal" evidence="2">
    <location>
        <begin position="22"/>
        <end position="71"/>
    </location>
</feature>
<dbReference type="Gene3D" id="3.30.342.10">
    <property type="entry name" value="DNA Polymerase, chain B, domain 1"/>
    <property type="match status" value="1"/>
</dbReference>
<evidence type="ECO:0000313" key="3">
    <source>
        <dbReference type="EnsemblPlants" id="OPUNC07G06740.5"/>
    </source>
</evidence>
<dbReference type="GO" id="GO:0003887">
    <property type="term" value="F:DNA-directed DNA polymerase activity"/>
    <property type="evidence" value="ECO:0007669"/>
    <property type="project" value="TreeGrafter"/>
</dbReference>
<dbReference type="InterPro" id="IPR030559">
    <property type="entry name" value="PolZ_Rev3"/>
</dbReference>